<evidence type="ECO:0000313" key="2">
    <source>
        <dbReference type="Proteomes" id="UP001246858"/>
    </source>
</evidence>
<dbReference type="Proteomes" id="UP001246858">
    <property type="component" value="Unassembled WGS sequence"/>
</dbReference>
<name>A0ACC6KVM6_9SPHI</name>
<reference evidence="1" key="1">
    <citation type="submission" date="2023-07" db="EMBL/GenBank/DDBJ databases">
        <title>Sorghum-associated microbial communities from plants grown in Nebraska, USA.</title>
        <authorList>
            <person name="Schachtman D."/>
        </authorList>
    </citation>
    <scope>NUCLEOTIDE SEQUENCE</scope>
    <source>
        <strain evidence="1">2697</strain>
    </source>
</reference>
<protein>
    <submittedName>
        <fullName evidence="1">Membrane protein</fullName>
    </submittedName>
</protein>
<proteinExistence type="predicted"/>
<accession>A0ACC6KVM6</accession>
<evidence type="ECO:0000313" key="1">
    <source>
        <dbReference type="EMBL" id="MDR6783210.1"/>
    </source>
</evidence>
<keyword evidence="2" id="KW-1185">Reference proteome</keyword>
<organism evidence="1 2">
    <name type="scientific">Pedobacter africanus</name>
    <dbReference type="NCBI Taxonomy" id="151894"/>
    <lineage>
        <taxon>Bacteria</taxon>
        <taxon>Pseudomonadati</taxon>
        <taxon>Bacteroidota</taxon>
        <taxon>Sphingobacteriia</taxon>
        <taxon>Sphingobacteriales</taxon>
        <taxon>Sphingobacteriaceae</taxon>
        <taxon>Pedobacter</taxon>
    </lineage>
</organism>
<gene>
    <name evidence="1" type="ORF">J2X78_001762</name>
</gene>
<dbReference type="EMBL" id="JAVDTF010000001">
    <property type="protein sequence ID" value="MDR6783210.1"/>
    <property type="molecule type" value="Genomic_DNA"/>
</dbReference>
<sequence>METQQTNLKLHSGKFSIEKQHYENIGLNERMVSMLLGGVLMSRGITKPLRGTFLYGAYLAYRAFTGRCFIYEQLGIDASKPHAINIRGEFVIERPANQVYAYWRNLNNLPGSIKHLLNVEMVDESLSRWKSNVMGSLFAIDWEAEIVKDEPGRLIGWRSAPGTLIHHVGRVEFAASAEGQSTLLKIVLSYHPPAGGLGLGLARLLNPYFETLLKKEIKSFKHVIERRSPAINGTAANY</sequence>
<comment type="caution">
    <text evidence="1">The sequence shown here is derived from an EMBL/GenBank/DDBJ whole genome shotgun (WGS) entry which is preliminary data.</text>
</comment>